<keyword evidence="8" id="KW-1185">Reference proteome</keyword>
<evidence type="ECO:0000313" key="8">
    <source>
        <dbReference type="Proteomes" id="UP000295710"/>
    </source>
</evidence>
<dbReference type="Gene3D" id="3.30.70.1490">
    <property type="entry name" value="Cysteine protease Prp"/>
    <property type="match status" value="1"/>
</dbReference>
<dbReference type="Proteomes" id="UP000295710">
    <property type="component" value="Unassembled WGS sequence"/>
</dbReference>
<keyword evidence="3" id="KW-0378">Hydrolase</keyword>
<dbReference type="GO" id="GO:0008234">
    <property type="term" value="F:cysteine-type peptidase activity"/>
    <property type="evidence" value="ECO:0007669"/>
    <property type="project" value="UniProtKB-KW"/>
</dbReference>
<comment type="caution">
    <text evidence="7">The sequence shown here is derived from an EMBL/GenBank/DDBJ whole genome shotgun (WGS) entry which is preliminary data.</text>
</comment>
<evidence type="ECO:0000313" key="7">
    <source>
        <dbReference type="EMBL" id="TDA22309.1"/>
    </source>
</evidence>
<dbReference type="Pfam" id="PF04327">
    <property type="entry name" value="Peptidase_Prp"/>
    <property type="match status" value="1"/>
</dbReference>
<dbReference type="PANTHER" id="PTHR39178">
    <property type="entry name" value="HYPOTHETICAL RIBOSOME-ASSOCIATED PROTEIN"/>
    <property type="match status" value="1"/>
</dbReference>
<evidence type="ECO:0000256" key="5">
    <source>
        <dbReference type="ARBA" id="ARBA00044503"/>
    </source>
</evidence>
<dbReference type="AlphaFoldDB" id="A0A4R4FHF4"/>
<evidence type="ECO:0000256" key="4">
    <source>
        <dbReference type="ARBA" id="ARBA00022807"/>
    </source>
</evidence>
<proteinExistence type="inferred from homology"/>
<evidence type="ECO:0000256" key="3">
    <source>
        <dbReference type="ARBA" id="ARBA00022801"/>
    </source>
</evidence>
<dbReference type="RefSeq" id="WP_132276281.1">
    <property type="nucleotide sequence ID" value="NZ_JAOBST010000016.1"/>
</dbReference>
<dbReference type="GO" id="GO:0006508">
    <property type="term" value="P:proteolysis"/>
    <property type="evidence" value="ECO:0007669"/>
    <property type="project" value="UniProtKB-KW"/>
</dbReference>
<protein>
    <recommendedName>
        <fullName evidence="6">Ribosomal processing cysteine protease Prp</fullName>
    </recommendedName>
</protein>
<dbReference type="GO" id="GO:0042254">
    <property type="term" value="P:ribosome biogenesis"/>
    <property type="evidence" value="ECO:0007669"/>
    <property type="project" value="UniProtKB-KW"/>
</dbReference>
<evidence type="ECO:0000256" key="2">
    <source>
        <dbReference type="ARBA" id="ARBA00022670"/>
    </source>
</evidence>
<dbReference type="PANTHER" id="PTHR39178:SF1">
    <property type="entry name" value="RIBOSOMAL-PROCESSING CYSTEINE PROTEASE PRP"/>
    <property type="match status" value="1"/>
</dbReference>
<evidence type="ECO:0000256" key="1">
    <source>
        <dbReference type="ARBA" id="ARBA00022517"/>
    </source>
</evidence>
<reference evidence="7 8" key="1">
    <citation type="journal article" date="2016" name="Nat. Microbiol.">
        <title>The Mouse Intestinal Bacterial Collection (miBC) provides host-specific insight into cultured diversity and functional potential of the gut microbiota.</title>
        <authorList>
            <person name="Lagkouvardos I."/>
            <person name="Pukall R."/>
            <person name="Abt B."/>
            <person name="Foesel B.U."/>
            <person name="Meier-Kolthoff J.P."/>
            <person name="Kumar N."/>
            <person name="Bresciani A."/>
            <person name="Martinez I."/>
            <person name="Just S."/>
            <person name="Ziegler C."/>
            <person name="Brugiroux S."/>
            <person name="Garzetti D."/>
            <person name="Wenning M."/>
            <person name="Bui T.P."/>
            <person name="Wang J."/>
            <person name="Hugenholtz F."/>
            <person name="Plugge C.M."/>
            <person name="Peterson D.A."/>
            <person name="Hornef M.W."/>
            <person name="Baines J.F."/>
            <person name="Smidt H."/>
            <person name="Walter J."/>
            <person name="Kristiansen K."/>
            <person name="Nielsen H.B."/>
            <person name="Haller D."/>
            <person name="Overmann J."/>
            <person name="Stecher B."/>
            <person name="Clavel T."/>
        </authorList>
    </citation>
    <scope>NUCLEOTIDE SEQUENCE [LARGE SCALE GENOMIC DNA]</scope>
    <source>
        <strain evidence="7 8">DSM 28560</strain>
    </source>
</reference>
<accession>A0A4R4FHF4</accession>
<organism evidence="7 8">
    <name type="scientific">Extibacter muris</name>
    <dbReference type="NCBI Taxonomy" id="1796622"/>
    <lineage>
        <taxon>Bacteria</taxon>
        <taxon>Bacillati</taxon>
        <taxon>Bacillota</taxon>
        <taxon>Clostridia</taxon>
        <taxon>Lachnospirales</taxon>
        <taxon>Lachnospiraceae</taxon>
        <taxon>Extibacter</taxon>
    </lineage>
</organism>
<name>A0A4R4FHF4_9FIRM</name>
<gene>
    <name evidence="7" type="ORF">E1963_05970</name>
</gene>
<dbReference type="InterPro" id="IPR036764">
    <property type="entry name" value="Peptidase_Prp_sf"/>
</dbReference>
<sequence>MIKVTIYNNEKNECVGFRASGHAGQDECGQDIVCAAASILMINTVNAIEQYTGDGLSLVSDENGGSMECRLEGHPSKEAELLLKTMVQGLASMEDDEEYTQYIDIIFEEV</sequence>
<keyword evidence="1" id="KW-0690">Ribosome biogenesis</keyword>
<comment type="similarity">
    <text evidence="5">Belongs to the Prp family.</text>
</comment>
<evidence type="ECO:0000256" key="6">
    <source>
        <dbReference type="ARBA" id="ARBA00044538"/>
    </source>
</evidence>
<keyword evidence="2 7" id="KW-0645">Protease</keyword>
<dbReference type="CDD" id="cd16332">
    <property type="entry name" value="Prp-like"/>
    <property type="match status" value="1"/>
</dbReference>
<dbReference type="EMBL" id="SMMX01000004">
    <property type="protein sequence ID" value="TDA22309.1"/>
    <property type="molecule type" value="Genomic_DNA"/>
</dbReference>
<keyword evidence="4" id="KW-0788">Thiol protease</keyword>
<dbReference type="InterPro" id="IPR007422">
    <property type="entry name" value="Peptidase_Prp"/>
</dbReference>
<dbReference type="SUPFAM" id="SSF118010">
    <property type="entry name" value="TM1457-like"/>
    <property type="match status" value="1"/>
</dbReference>